<accession>A0A8J2SYE4</accession>
<dbReference type="OrthoDB" id="10644623at2759"/>
<proteinExistence type="predicted"/>
<reference evidence="2" key="1">
    <citation type="submission" date="2021-11" db="EMBL/GenBank/DDBJ databases">
        <authorList>
            <consortium name="Genoscope - CEA"/>
            <person name="William W."/>
        </authorList>
    </citation>
    <scope>NUCLEOTIDE SEQUENCE</scope>
</reference>
<feature type="region of interest" description="Disordered" evidence="1">
    <location>
        <begin position="147"/>
        <end position="243"/>
    </location>
</feature>
<sequence length="243" mass="26169">MCSGSLDHKRLALFYSCLQANDALASVGSRRRMSRGCTLLLLGATAARDEAPRVLDVHVTMSPDAISSSRAHIPHDPRYCIDPPPFGDQCTMHAKDALGACAVLATCVGLVCPDPAPYRRGVPHKRIRGPICHALCRSRRVVRRAINLGTRRPGARPPRRRRAKPRDVQAGGLRAHSGLKVGRRRSGPGPPAARRDAPAVPAPRVPPRRRKRVVGARTATARDAVEGRPAAASSTRPTACQIK</sequence>
<evidence type="ECO:0000256" key="1">
    <source>
        <dbReference type="SAM" id="MobiDB-lite"/>
    </source>
</evidence>
<evidence type="ECO:0000313" key="2">
    <source>
        <dbReference type="EMBL" id="CAH0375364.1"/>
    </source>
</evidence>
<keyword evidence="3" id="KW-1185">Reference proteome</keyword>
<dbReference type="Proteomes" id="UP000789595">
    <property type="component" value="Unassembled WGS sequence"/>
</dbReference>
<feature type="compositionally biased region" description="Polar residues" evidence="1">
    <location>
        <begin position="232"/>
        <end position="243"/>
    </location>
</feature>
<comment type="caution">
    <text evidence="2">The sequence shown here is derived from an EMBL/GenBank/DDBJ whole genome shotgun (WGS) entry which is preliminary data.</text>
</comment>
<dbReference type="AlphaFoldDB" id="A0A8J2SYE4"/>
<protein>
    <submittedName>
        <fullName evidence="2">Uncharacterized protein</fullName>
    </submittedName>
</protein>
<name>A0A8J2SYE4_9STRA</name>
<evidence type="ECO:0000313" key="3">
    <source>
        <dbReference type="Proteomes" id="UP000789595"/>
    </source>
</evidence>
<feature type="compositionally biased region" description="Basic residues" evidence="1">
    <location>
        <begin position="153"/>
        <end position="164"/>
    </location>
</feature>
<dbReference type="EMBL" id="CAKKNE010000004">
    <property type="protein sequence ID" value="CAH0375364.1"/>
    <property type="molecule type" value="Genomic_DNA"/>
</dbReference>
<organism evidence="2 3">
    <name type="scientific">Pelagomonas calceolata</name>
    <dbReference type="NCBI Taxonomy" id="35677"/>
    <lineage>
        <taxon>Eukaryota</taxon>
        <taxon>Sar</taxon>
        <taxon>Stramenopiles</taxon>
        <taxon>Ochrophyta</taxon>
        <taxon>Pelagophyceae</taxon>
        <taxon>Pelagomonadales</taxon>
        <taxon>Pelagomonadaceae</taxon>
        <taxon>Pelagomonas</taxon>
    </lineage>
</organism>
<gene>
    <name evidence="2" type="ORF">PECAL_4P26960</name>
</gene>